<dbReference type="Proteomes" id="UP000070497">
    <property type="component" value="Unassembled WGS sequence"/>
</dbReference>
<evidence type="ECO:0000259" key="1">
    <source>
        <dbReference type="Pfam" id="PF07902"/>
    </source>
</evidence>
<gene>
    <name evidence="2" type="ORF">SORDD14_01696</name>
</gene>
<dbReference type="SUPFAM" id="SSF49785">
    <property type="entry name" value="Galactose-binding domain-like"/>
    <property type="match status" value="1"/>
</dbReference>
<feature type="domain" description="Gp58-like" evidence="1">
    <location>
        <begin position="210"/>
        <end position="356"/>
    </location>
</feature>
<dbReference type="InterPro" id="IPR008979">
    <property type="entry name" value="Galactose-bd-like_sf"/>
</dbReference>
<dbReference type="PATRIC" id="fig|1303.77.peg.1884"/>
<dbReference type="EMBL" id="LQRI01000218">
    <property type="protein sequence ID" value="KXT79562.1"/>
    <property type="molecule type" value="Genomic_DNA"/>
</dbReference>
<dbReference type="Gene3D" id="2.60.120.260">
    <property type="entry name" value="Galactose-binding domain-like"/>
    <property type="match status" value="1"/>
</dbReference>
<evidence type="ECO:0000313" key="3">
    <source>
        <dbReference type="Proteomes" id="UP000070497"/>
    </source>
</evidence>
<reference evidence="2 3" key="1">
    <citation type="submission" date="2016-01" db="EMBL/GenBank/DDBJ databases">
        <title>Highly variable Streptococcus oralis are common among viridans streptococci isolated from primates.</title>
        <authorList>
            <person name="Denapaite D."/>
            <person name="Rieger M."/>
            <person name="Koendgen S."/>
            <person name="Brueckner R."/>
            <person name="Ochigava I."/>
            <person name="Kappeler P."/>
            <person name="Maetz-Rensing K."/>
            <person name="Leendertz F."/>
            <person name="Hakenbeck R."/>
        </authorList>
    </citation>
    <scope>NUCLEOTIDE SEQUENCE [LARGE SCALE GENOMIC DNA]</scope>
    <source>
        <strain evidence="2 3">DD14</strain>
    </source>
</reference>
<accession>A0A139NUF7</accession>
<proteinExistence type="predicted"/>
<name>A0A139NUF7_STROR</name>
<evidence type="ECO:0000313" key="2">
    <source>
        <dbReference type="EMBL" id="KXT79562.1"/>
    </source>
</evidence>
<organism evidence="2 3">
    <name type="scientific">Streptococcus oralis</name>
    <dbReference type="NCBI Taxonomy" id="1303"/>
    <lineage>
        <taxon>Bacteria</taxon>
        <taxon>Bacillati</taxon>
        <taxon>Bacillota</taxon>
        <taxon>Bacilli</taxon>
        <taxon>Lactobacillales</taxon>
        <taxon>Streptococcaceae</taxon>
        <taxon>Streptococcus</taxon>
    </lineage>
</organism>
<dbReference type="InterPro" id="IPR012892">
    <property type="entry name" value="Gp58"/>
</dbReference>
<comment type="caution">
    <text evidence="2">The sequence shown here is derived from an EMBL/GenBank/DDBJ whole genome shotgun (WGS) entry which is preliminary data.</text>
</comment>
<sequence length="468" mass="51322">MALTNQLFQVEVAKASAGGRNYIRNGQFKNGSKNWLEYQSVDFGLNFNYQHSQNPNNRNRPGLHFYHESQDVANFFGIRQSFAFDGARGEKVSVSLLVSKDGGDSNSGLRVALHYIKNKNTIGQEWQNIPSPQITSKYKRFTFTFTLSDDVENMNLMLYGEKGKTINLYVTDVQLERGSVATDYKEAPEDTDEAIRTVQSQLAGSWAVQNINSAGDLISGLNLGANGHNRLSGKLTHITGETLIDNASIKSAAIASIRADQITTGTLNAASVNIINLNANKLVGLDATFLRGKIENAIIDWLVGKTLISQNGSTTLNLQTGVFTLNNEDSSITFSRSSDNTGTRFSKNGIHFLKNGKNIASIGQSAFSSIYDNKHKSGFSITLPNDQGISFSGYDSSPFFEINPYENSLSIQSGFSLLIGLRTSQSVSLEHFFGTTNNVNFSGFRAKGTRRQALLFYADGRIEITTRG</sequence>
<dbReference type="AlphaFoldDB" id="A0A139NUF7"/>
<protein>
    <submittedName>
        <fullName evidence="2">Phage hyaluronidase</fullName>
    </submittedName>
</protein>
<dbReference type="Pfam" id="PF07902">
    <property type="entry name" value="Gp58"/>
    <property type="match status" value="1"/>
</dbReference>